<feature type="domain" description="DUF1585" evidence="2">
    <location>
        <begin position="771"/>
        <end position="844"/>
    </location>
</feature>
<dbReference type="Pfam" id="PF07631">
    <property type="entry name" value="PSD4"/>
    <property type="match status" value="1"/>
</dbReference>
<evidence type="ECO:0000259" key="6">
    <source>
        <dbReference type="Pfam" id="PF07635"/>
    </source>
</evidence>
<evidence type="ECO:0000313" key="9">
    <source>
        <dbReference type="Proteomes" id="UP000316213"/>
    </source>
</evidence>
<dbReference type="OrthoDB" id="175242at2"/>
<dbReference type="InterPro" id="IPR013039">
    <property type="entry name" value="DUF1588"/>
</dbReference>
<sequence length="847" mass="94027" precursor="true">MKIMFRILSAGFIVGTCVIWLASFANAVTPENVRTDAQASPASPSVSIPASSMAFVRANCMDCHDGDSGEGDFDVNALPGDLSDAESIEQWVRVFDRVQNGEMPPPEDAVVDAKELQKFLPPTSQAINQAERLARSQDGRVQGRRLTNQQLQNTLNDLLSIDVPLASLMPAEQRTHGFVHLAEAQAMSHFQLQSHLRVVDAALDAAFDRAMLPDQDWSIDYGPEKIANKRPKQRNRDPEMRDGLAVVWSHGLIFYGRISNSEVDQSGWYDIEVTASAVKSPKDHGVWCSVRSGECSSGAPLMTWIGGFEATKEPKTMKYRAWIPENHMLEIRPSDVTLAKARTEGGQVGFGECENQDVPGVAMHSLKMTRVFPGGDVATVRKRLFGGASMQWDKNTKRSYPNLDDVDDEAAAIALQSQLSQFAQYAFRRPTSPDLLQPYVEFAVDLYRNLRGNDDTDAQDKTPRGQAYYEALRSGYRAILCSPRFLYLTEPSGADGRLDDWAIASRLSYLITNTMPDKALLVAARQGSLDDPAELRRQTTRLLATPDGQQFVANFAAHWLDLIDIDFTEPDRRLFKDFDVGVQDAMLQETHRFLNKLLAENRPVSEMINADYTFMNSRLARYYDIGDELSGVSANQLDDQMRLVKLKKDAQRGGLLTHGSILKVTANGNDTSPVLRGIWVCERILGMEIPAPPANVPAVEPDIRGATTIRELLAKHEADPSCASCHKSFDPPGFALENFDAGGKWRQQYQQLVAGKYKRGGKVDPSYTMVDGREFETFDEFRDLIAGDPAILARNLASQLLVYSSGATISFSDRAILDKMVAQTRKDQHGFRSILDQVIASDGFLKK</sequence>
<evidence type="ECO:0000259" key="3">
    <source>
        <dbReference type="Pfam" id="PF07626"/>
    </source>
</evidence>
<keyword evidence="1" id="KW-0732">Signal</keyword>
<dbReference type="InterPro" id="IPR013043">
    <property type="entry name" value="DUF1595"/>
</dbReference>
<proteinExistence type="predicted"/>
<dbReference type="InterPro" id="IPR013036">
    <property type="entry name" value="DUF1587"/>
</dbReference>
<dbReference type="Pfam" id="PF07627">
    <property type="entry name" value="PSCyt3"/>
    <property type="match status" value="1"/>
</dbReference>
<keyword evidence="9" id="KW-1185">Reference proteome</keyword>
<accession>A0A5C6A1A0</accession>
<dbReference type="AlphaFoldDB" id="A0A5C6A1A0"/>
<dbReference type="Pfam" id="PF07637">
    <property type="entry name" value="PSD5"/>
    <property type="match status" value="1"/>
</dbReference>
<protein>
    <recommendedName>
        <fullName evidence="10">Planctomycete cytochrome C</fullName>
    </recommendedName>
</protein>
<comment type="caution">
    <text evidence="8">The sequence shown here is derived from an EMBL/GenBank/DDBJ whole genome shotgun (WGS) entry which is preliminary data.</text>
</comment>
<dbReference type="RefSeq" id="WP_146579899.1">
    <property type="nucleotide sequence ID" value="NZ_SJPM01000010.1"/>
</dbReference>
<dbReference type="InterPro" id="IPR011429">
    <property type="entry name" value="Cyt_c_Planctomycete-type"/>
</dbReference>
<evidence type="ECO:0008006" key="10">
    <source>
        <dbReference type="Google" id="ProtNLM"/>
    </source>
</evidence>
<evidence type="ECO:0000259" key="2">
    <source>
        <dbReference type="Pfam" id="PF07624"/>
    </source>
</evidence>
<evidence type="ECO:0000256" key="1">
    <source>
        <dbReference type="SAM" id="SignalP"/>
    </source>
</evidence>
<feature type="domain" description="DUF1592" evidence="5">
    <location>
        <begin position="498"/>
        <end position="625"/>
    </location>
</feature>
<dbReference type="Pfam" id="PF07635">
    <property type="entry name" value="PSCyt1"/>
    <property type="match status" value="1"/>
</dbReference>
<feature type="domain" description="DUF1595" evidence="7">
    <location>
        <begin position="416"/>
        <end position="490"/>
    </location>
</feature>
<dbReference type="InterPro" id="IPR013042">
    <property type="entry name" value="DUF1592"/>
</dbReference>
<feature type="domain" description="Cytochrome C Planctomycete-type" evidence="6">
    <location>
        <begin position="60"/>
        <end position="107"/>
    </location>
</feature>
<dbReference type="Pfam" id="PF07626">
    <property type="entry name" value="PSD3"/>
    <property type="match status" value="1"/>
</dbReference>
<feature type="domain" description="DUF1587" evidence="3">
    <location>
        <begin position="144"/>
        <end position="207"/>
    </location>
</feature>
<reference evidence="8 9" key="1">
    <citation type="submission" date="2019-02" db="EMBL/GenBank/DDBJ databases">
        <title>Deep-cultivation of Planctomycetes and their phenomic and genomic characterization uncovers novel biology.</title>
        <authorList>
            <person name="Wiegand S."/>
            <person name="Jogler M."/>
            <person name="Boedeker C."/>
            <person name="Pinto D."/>
            <person name="Vollmers J."/>
            <person name="Rivas-Marin E."/>
            <person name="Kohn T."/>
            <person name="Peeters S.H."/>
            <person name="Heuer A."/>
            <person name="Rast P."/>
            <person name="Oberbeckmann S."/>
            <person name="Bunk B."/>
            <person name="Jeske O."/>
            <person name="Meyerdierks A."/>
            <person name="Storesund J.E."/>
            <person name="Kallscheuer N."/>
            <person name="Luecker S."/>
            <person name="Lage O.M."/>
            <person name="Pohl T."/>
            <person name="Merkel B.J."/>
            <person name="Hornburger P."/>
            <person name="Mueller R.-W."/>
            <person name="Bruemmer F."/>
            <person name="Labrenz M."/>
            <person name="Spormann A.M."/>
            <person name="Op Den Camp H."/>
            <person name="Overmann J."/>
            <person name="Amann R."/>
            <person name="Jetten M.S.M."/>
            <person name="Mascher T."/>
            <person name="Medema M.H."/>
            <person name="Devos D.P."/>
            <person name="Kaster A.-K."/>
            <person name="Ovreas L."/>
            <person name="Rohde M."/>
            <person name="Galperin M.Y."/>
            <person name="Jogler C."/>
        </authorList>
    </citation>
    <scope>NUCLEOTIDE SEQUENCE [LARGE SCALE GENOMIC DNA]</scope>
    <source>
        <strain evidence="8 9">Pla100</strain>
    </source>
</reference>
<feature type="domain" description="DUF1588" evidence="4">
    <location>
        <begin position="652"/>
        <end position="748"/>
    </location>
</feature>
<organism evidence="8 9">
    <name type="scientific">Neorhodopirellula pilleata</name>
    <dbReference type="NCBI Taxonomy" id="2714738"/>
    <lineage>
        <taxon>Bacteria</taxon>
        <taxon>Pseudomonadati</taxon>
        <taxon>Planctomycetota</taxon>
        <taxon>Planctomycetia</taxon>
        <taxon>Pirellulales</taxon>
        <taxon>Pirellulaceae</taxon>
        <taxon>Neorhodopirellula</taxon>
    </lineage>
</organism>
<evidence type="ECO:0000259" key="7">
    <source>
        <dbReference type="Pfam" id="PF07637"/>
    </source>
</evidence>
<dbReference type="Proteomes" id="UP000316213">
    <property type="component" value="Unassembled WGS sequence"/>
</dbReference>
<feature type="signal peptide" evidence="1">
    <location>
        <begin position="1"/>
        <end position="27"/>
    </location>
</feature>
<evidence type="ECO:0000259" key="5">
    <source>
        <dbReference type="Pfam" id="PF07631"/>
    </source>
</evidence>
<dbReference type="EMBL" id="SJPM01000010">
    <property type="protein sequence ID" value="TWT93090.1"/>
    <property type="molecule type" value="Genomic_DNA"/>
</dbReference>
<dbReference type="InterPro" id="IPR011478">
    <property type="entry name" value="DUF1585"/>
</dbReference>
<name>A0A5C6A1A0_9BACT</name>
<evidence type="ECO:0000259" key="4">
    <source>
        <dbReference type="Pfam" id="PF07627"/>
    </source>
</evidence>
<gene>
    <name evidence="8" type="ORF">Pla100_44070</name>
</gene>
<feature type="chain" id="PRO_5022763313" description="Planctomycete cytochrome C" evidence="1">
    <location>
        <begin position="28"/>
        <end position="847"/>
    </location>
</feature>
<evidence type="ECO:0000313" key="8">
    <source>
        <dbReference type="EMBL" id="TWT93090.1"/>
    </source>
</evidence>
<dbReference type="Pfam" id="PF07624">
    <property type="entry name" value="PSD2"/>
    <property type="match status" value="1"/>
</dbReference>